<dbReference type="Proteomes" id="UP000000600">
    <property type="component" value="Unassembled WGS sequence"/>
</dbReference>
<accession>A0BCP5</accession>
<gene>
    <name evidence="1" type="ORF">GSPATT00004406001</name>
</gene>
<dbReference type="EMBL" id="CT867986">
    <property type="protein sequence ID" value="CAK56312.1"/>
    <property type="molecule type" value="Genomic_DNA"/>
</dbReference>
<sequence>MGVCNSKKPIRGELPHIYEKVKDNPKPEQILEEIKDHNQNLNPFKNPILARRLHSISVQSSLQQTLNSKTSNQNP</sequence>
<dbReference type="InParanoid" id="A0BCP5"/>
<dbReference type="KEGG" id="ptm:GSPATT00004406001"/>
<evidence type="ECO:0000313" key="1">
    <source>
        <dbReference type="EMBL" id="CAK56312.1"/>
    </source>
</evidence>
<keyword evidence="2" id="KW-1185">Reference proteome</keyword>
<name>A0BCP5_PARTE</name>
<reference evidence="1 2" key="1">
    <citation type="journal article" date="2006" name="Nature">
        <title>Global trends of whole-genome duplications revealed by the ciliate Paramecium tetraurelia.</title>
        <authorList>
            <consortium name="Genoscope"/>
            <person name="Aury J.-M."/>
            <person name="Jaillon O."/>
            <person name="Duret L."/>
            <person name="Noel B."/>
            <person name="Jubin C."/>
            <person name="Porcel B.M."/>
            <person name="Segurens B."/>
            <person name="Daubin V."/>
            <person name="Anthouard V."/>
            <person name="Aiach N."/>
            <person name="Arnaiz O."/>
            <person name="Billaut A."/>
            <person name="Beisson J."/>
            <person name="Blanc I."/>
            <person name="Bouhouche K."/>
            <person name="Camara F."/>
            <person name="Duharcourt S."/>
            <person name="Guigo R."/>
            <person name="Gogendeau D."/>
            <person name="Katinka M."/>
            <person name="Keller A.-M."/>
            <person name="Kissmehl R."/>
            <person name="Klotz C."/>
            <person name="Koll F."/>
            <person name="Le Moue A."/>
            <person name="Lepere C."/>
            <person name="Malinsky S."/>
            <person name="Nowacki M."/>
            <person name="Nowak J.K."/>
            <person name="Plattner H."/>
            <person name="Poulain J."/>
            <person name="Ruiz F."/>
            <person name="Serrano V."/>
            <person name="Zagulski M."/>
            <person name="Dessen P."/>
            <person name="Betermier M."/>
            <person name="Weissenbach J."/>
            <person name="Scarpelli C."/>
            <person name="Schachter V."/>
            <person name="Sperling L."/>
            <person name="Meyer E."/>
            <person name="Cohen J."/>
            <person name="Wincker P."/>
        </authorList>
    </citation>
    <scope>NUCLEOTIDE SEQUENCE [LARGE SCALE GENOMIC DNA]</scope>
    <source>
        <strain evidence="1 2">Stock d4-2</strain>
    </source>
</reference>
<proteinExistence type="predicted"/>
<evidence type="ECO:0000313" key="2">
    <source>
        <dbReference type="Proteomes" id="UP000000600"/>
    </source>
</evidence>
<dbReference type="RefSeq" id="XP_001423710.1">
    <property type="nucleotide sequence ID" value="XM_001423673.1"/>
</dbReference>
<protein>
    <submittedName>
        <fullName evidence="1">Uncharacterized protein</fullName>
    </submittedName>
</protein>
<organism evidence="1 2">
    <name type="scientific">Paramecium tetraurelia</name>
    <dbReference type="NCBI Taxonomy" id="5888"/>
    <lineage>
        <taxon>Eukaryota</taxon>
        <taxon>Sar</taxon>
        <taxon>Alveolata</taxon>
        <taxon>Ciliophora</taxon>
        <taxon>Intramacronucleata</taxon>
        <taxon>Oligohymenophorea</taxon>
        <taxon>Peniculida</taxon>
        <taxon>Parameciidae</taxon>
        <taxon>Paramecium</taxon>
    </lineage>
</organism>
<dbReference type="GeneID" id="5009494"/>
<dbReference type="HOGENOM" id="CLU_2676367_0_0_1"/>
<dbReference type="AlphaFoldDB" id="A0BCP5"/>